<keyword evidence="2" id="KW-1185">Reference proteome</keyword>
<organism evidence="1 2">
    <name type="scientific">Papaver atlanticum</name>
    <dbReference type="NCBI Taxonomy" id="357466"/>
    <lineage>
        <taxon>Eukaryota</taxon>
        <taxon>Viridiplantae</taxon>
        <taxon>Streptophyta</taxon>
        <taxon>Embryophyta</taxon>
        <taxon>Tracheophyta</taxon>
        <taxon>Spermatophyta</taxon>
        <taxon>Magnoliopsida</taxon>
        <taxon>Ranunculales</taxon>
        <taxon>Papaveraceae</taxon>
        <taxon>Papaveroideae</taxon>
        <taxon>Papaver</taxon>
    </lineage>
</organism>
<evidence type="ECO:0000313" key="2">
    <source>
        <dbReference type="Proteomes" id="UP001202328"/>
    </source>
</evidence>
<dbReference type="AlphaFoldDB" id="A0AAD4X878"/>
<comment type="caution">
    <text evidence="1">The sequence shown here is derived from an EMBL/GenBank/DDBJ whole genome shotgun (WGS) entry which is preliminary data.</text>
</comment>
<name>A0AAD4X878_9MAGN</name>
<sequence>GDARVTLRHNRETLLSYLNGCLGAQVLHDLYNSLIGNSTVSSDHGTQRGIRKYFATRLLLAAQVQRFCLISAIISLRRVI</sequence>
<gene>
    <name evidence="1" type="ORF">MKW98_015583</name>
</gene>
<evidence type="ECO:0000313" key="1">
    <source>
        <dbReference type="EMBL" id="KAI3863125.1"/>
    </source>
</evidence>
<dbReference type="Proteomes" id="UP001202328">
    <property type="component" value="Unassembled WGS sequence"/>
</dbReference>
<feature type="non-terminal residue" evidence="1">
    <location>
        <position position="80"/>
    </location>
</feature>
<reference evidence="1" key="1">
    <citation type="submission" date="2022-04" db="EMBL/GenBank/DDBJ databases">
        <title>A functionally conserved STORR gene fusion in Papaver species that diverged 16.8 million years ago.</title>
        <authorList>
            <person name="Catania T."/>
        </authorList>
    </citation>
    <scope>NUCLEOTIDE SEQUENCE</scope>
    <source>
        <strain evidence="1">S-188037</strain>
    </source>
</reference>
<accession>A0AAD4X878</accession>
<dbReference type="EMBL" id="JAJJMB010014053">
    <property type="protein sequence ID" value="KAI3863125.1"/>
    <property type="molecule type" value="Genomic_DNA"/>
</dbReference>
<proteinExistence type="predicted"/>
<protein>
    <submittedName>
        <fullName evidence="1">Uncharacterized protein</fullName>
    </submittedName>
</protein>